<dbReference type="Proteomes" id="UP000567922">
    <property type="component" value="Unassembled WGS sequence"/>
</dbReference>
<proteinExistence type="predicted"/>
<dbReference type="AlphaFoldDB" id="A0A839RLG0"/>
<dbReference type="RefSeq" id="WP_221194689.1">
    <property type="nucleotide sequence ID" value="NZ_BDDI01000020.1"/>
</dbReference>
<name>A0A839RLG0_9ACTN</name>
<sequence length="236" mass="26063">MRDISNFHELPARLQKVIESAVKLQQVVPDAVLVGGTAAALYASHRESFDHDHVLTDLAQRYEQILEAVEATDGWATSVRASRPPMTLMGTLGGIEAGLRQLRRTHALEVAEVEIPRAGRLQIPTLHEMVRVKAYLVVQRNQVRDYLDVVALADRIGIDESAAVLASIDEYYDDRSRGVDSVVTALVQRLAEPNPRDSAVTKQLAAYKGLDANWHQWGTVRAACLELAHAIVEARS</sequence>
<evidence type="ECO:0000313" key="1">
    <source>
        <dbReference type="EMBL" id="MBB3036994.1"/>
    </source>
</evidence>
<gene>
    <name evidence="1" type="ORF">FHU29_001428</name>
</gene>
<accession>A0A839RLG0</accession>
<dbReference type="EMBL" id="JACHWS010000001">
    <property type="protein sequence ID" value="MBB3036994.1"/>
    <property type="molecule type" value="Genomic_DNA"/>
</dbReference>
<comment type="caution">
    <text evidence="1">The sequence shown here is derived from an EMBL/GenBank/DDBJ whole genome shotgun (WGS) entry which is preliminary data.</text>
</comment>
<protein>
    <recommendedName>
        <fullName evidence="3">Nucleotidyl transferase AbiEii/AbiGii toxin family protein</fullName>
    </recommendedName>
</protein>
<organism evidence="1 2">
    <name type="scientific">Hoyosella altamirensis</name>
    <dbReference type="NCBI Taxonomy" id="616997"/>
    <lineage>
        <taxon>Bacteria</taxon>
        <taxon>Bacillati</taxon>
        <taxon>Actinomycetota</taxon>
        <taxon>Actinomycetes</taxon>
        <taxon>Mycobacteriales</taxon>
        <taxon>Hoyosellaceae</taxon>
        <taxon>Hoyosella</taxon>
    </lineage>
</organism>
<keyword evidence="2" id="KW-1185">Reference proteome</keyword>
<evidence type="ECO:0000313" key="2">
    <source>
        <dbReference type="Proteomes" id="UP000567922"/>
    </source>
</evidence>
<evidence type="ECO:0008006" key="3">
    <source>
        <dbReference type="Google" id="ProtNLM"/>
    </source>
</evidence>
<reference evidence="1 2" key="1">
    <citation type="submission" date="2020-08" db="EMBL/GenBank/DDBJ databases">
        <title>Sequencing the genomes of 1000 actinobacteria strains.</title>
        <authorList>
            <person name="Klenk H.-P."/>
        </authorList>
    </citation>
    <scope>NUCLEOTIDE SEQUENCE [LARGE SCALE GENOMIC DNA]</scope>
    <source>
        <strain evidence="1 2">DSM 45258</strain>
    </source>
</reference>